<evidence type="ECO:0000256" key="2">
    <source>
        <dbReference type="ARBA" id="ARBA00013064"/>
    </source>
</evidence>
<dbReference type="GO" id="GO:0005737">
    <property type="term" value="C:cytoplasm"/>
    <property type="evidence" value="ECO:0007669"/>
    <property type="project" value="TreeGrafter"/>
</dbReference>
<reference evidence="9" key="1">
    <citation type="submission" date="2019-07" db="EMBL/GenBank/DDBJ databases">
        <title>Annotation for the trematode Paragonimus miyazaki's.</title>
        <authorList>
            <person name="Choi Y.-J."/>
        </authorList>
    </citation>
    <scope>NUCLEOTIDE SEQUENCE</scope>
    <source>
        <strain evidence="9">Japan</strain>
    </source>
</reference>
<dbReference type="SMART" id="SM00195">
    <property type="entry name" value="DSPc"/>
    <property type="match status" value="1"/>
</dbReference>
<dbReference type="InterPro" id="IPR020422">
    <property type="entry name" value="TYR_PHOSPHATASE_DUAL_dom"/>
</dbReference>
<keyword evidence="10" id="KW-1185">Reference proteome</keyword>
<dbReference type="PROSITE" id="PS50056">
    <property type="entry name" value="TYR_PHOSPHATASE_2"/>
    <property type="match status" value="1"/>
</dbReference>
<feature type="domain" description="Tyrosine-protein phosphatase" evidence="6">
    <location>
        <begin position="275"/>
        <end position="419"/>
    </location>
</feature>
<dbReference type="InterPro" id="IPR036873">
    <property type="entry name" value="Rhodanese-like_dom_sf"/>
</dbReference>
<dbReference type="GO" id="GO:0017017">
    <property type="term" value="F:MAP kinase tyrosine/serine/threonine phosphatase activity"/>
    <property type="evidence" value="ECO:0007669"/>
    <property type="project" value="TreeGrafter"/>
</dbReference>
<dbReference type="Proteomes" id="UP000822476">
    <property type="component" value="Unassembled WGS sequence"/>
</dbReference>
<evidence type="ECO:0000256" key="4">
    <source>
        <dbReference type="ARBA" id="ARBA00022912"/>
    </source>
</evidence>
<dbReference type="OrthoDB" id="165342at2759"/>
<dbReference type="AlphaFoldDB" id="A0A8S9YI60"/>
<keyword evidence="3" id="KW-0378">Hydrolase</keyword>
<dbReference type="PRINTS" id="PR01908">
    <property type="entry name" value="ADSPHPHTASE"/>
</dbReference>
<organism evidence="9 10">
    <name type="scientific">Paragonimus skrjabini miyazakii</name>
    <dbReference type="NCBI Taxonomy" id="59628"/>
    <lineage>
        <taxon>Eukaryota</taxon>
        <taxon>Metazoa</taxon>
        <taxon>Spiralia</taxon>
        <taxon>Lophotrochozoa</taxon>
        <taxon>Platyhelminthes</taxon>
        <taxon>Trematoda</taxon>
        <taxon>Digenea</taxon>
        <taxon>Plagiorchiida</taxon>
        <taxon>Troglotremata</taxon>
        <taxon>Troglotrematidae</taxon>
        <taxon>Paragonimus</taxon>
    </lineage>
</organism>
<accession>A0A8S9YI60</accession>
<sequence length="445" mass="49127">MSCLETRAKQHTCVVHIGKPSGCLRVKAEDVLQRLHQVQSKNVDSQLIIVDVRDARGFQAGHILTAIPLNCHTKTMAKRAIVEWDAMFGGQISCSAPNINDGSICTQVSRVSGPSVIIYDHEGSCPFCEQNSSVEFFINSLLIRGNDVYFMEGGFEAFQRLHSTDFIVRGSLADTLSTPDGLSRFESVTSSITFSSNSRIQSVTTSQMTIHSDPCERSFPIRSFVQPLKSACPEANKPDRLFLGHRLHTDRSTVTTVGKFPDSTVDGADDILGACVSEILPYLFIGNARDAQDRTLLRHLGITHIVNVSNSVPTPFQGTTEFKYLHLPASDTNQQNLRPAFDSAVAFINKACESNGIILVHCQAGVSRSVAVVMAYLMFVWRHFNVVRALDFIHSRRPVAEPSLHFMGQLQRFYDDLHQQSSPTPTNIGSANPLLNSSAWPPNLH</sequence>
<comment type="caution">
    <text evidence="9">The sequence shown here is derived from an EMBL/GenBank/DDBJ whole genome shotgun (WGS) entry which is preliminary data.</text>
</comment>
<evidence type="ECO:0000259" key="8">
    <source>
        <dbReference type="PROSITE" id="PS50206"/>
    </source>
</evidence>
<evidence type="ECO:0000259" key="7">
    <source>
        <dbReference type="PROSITE" id="PS50056"/>
    </source>
</evidence>
<dbReference type="InterPro" id="IPR000340">
    <property type="entry name" value="Dual-sp_phosphatase_cat-dom"/>
</dbReference>
<protein>
    <recommendedName>
        <fullName evidence="2">protein-tyrosine-phosphatase</fullName>
        <ecNumber evidence="2">3.1.3.48</ecNumber>
    </recommendedName>
</protein>
<evidence type="ECO:0000259" key="6">
    <source>
        <dbReference type="PROSITE" id="PS50054"/>
    </source>
</evidence>
<dbReference type="CDD" id="cd14498">
    <property type="entry name" value="DSP"/>
    <property type="match status" value="1"/>
</dbReference>
<dbReference type="Pfam" id="PF00581">
    <property type="entry name" value="Rhodanese"/>
    <property type="match status" value="1"/>
</dbReference>
<dbReference type="Gene3D" id="3.40.250.10">
    <property type="entry name" value="Rhodanese-like domain"/>
    <property type="match status" value="1"/>
</dbReference>
<dbReference type="SUPFAM" id="SSF52799">
    <property type="entry name" value="(Phosphotyrosine protein) phosphatases II"/>
    <property type="match status" value="1"/>
</dbReference>
<dbReference type="EC" id="3.1.3.48" evidence="2"/>
<name>A0A8S9YI60_9TREM</name>
<dbReference type="InterPro" id="IPR001763">
    <property type="entry name" value="Rhodanese-like_dom"/>
</dbReference>
<dbReference type="PANTHER" id="PTHR10159">
    <property type="entry name" value="DUAL SPECIFICITY PROTEIN PHOSPHATASE"/>
    <property type="match status" value="1"/>
</dbReference>
<evidence type="ECO:0000313" key="9">
    <source>
        <dbReference type="EMBL" id="KAF7251404.1"/>
    </source>
</evidence>
<dbReference type="InterPro" id="IPR029021">
    <property type="entry name" value="Prot-tyrosine_phosphatase-like"/>
</dbReference>
<feature type="domain" description="Tyrosine specific protein phosphatases" evidence="7">
    <location>
        <begin position="339"/>
        <end position="398"/>
    </location>
</feature>
<gene>
    <name evidence="9" type="ORF">EG68_09396</name>
</gene>
<feature type="region of interest" description="Disordered" evidence="5">
    <location>
        <begin position="421"/>
        <end position="445"/>
    </location>
</feature>
<dbReference type="Gene3D" id="3.90.190.10">
    <property type="entry name" value="Protein tyrosine phosphatase superfamily"/>
    <property type="match status" value="1"/>
</dbReference>
<evidence type="ECO:0000256" key="3">
    <source>
        <dbReference type="ARBA" id="ARBA00022801"/>
    </source>
</evidence>
<dbReference type="SUPFAM" id="SSF52821">
    <property type="entry name" value="Rhodanese/Cell cycle control phosphatase"/>
    <property type="match status" value="1"/>
</dbReference>
<dbReference type="InterPro" id="IPR000387">
    <property type="entry name" value="Tyr_Pase_dom"/>
</dbReference>
<dbReference type="PROSITE" id="PS50206">
    <property type="entry name" value="RHODANESE_3"/>
    <property type="match status" value="1"/>
</dbReference>
<dbReference type="PANTHER" id="PTHR10159:SF519">
    <property type="entry name" value="DUAL SPECIFICITY PROTEIN PHOSPHATASE MPK3"/>
    <property type="match status" value="1"/>
</dbReference>
<dbReference type="GO" id="GO:0043409">
    <property type="term" value="P:negative regulation of MAPK cascade"/>
    <property type="evidence" value="ECO:0007669"/>
    <property type="project" value="TreeGrafter"/>
</dbReference>
<proteinExistence type="inferred from homology"/>
<dbReference type="Pfam" id="PF00782">
    <property type="entry name" value="DSPc"/>
    <property type="match status" value="1"/>
</dbReference>
<dbReference type="GO" id="GO:0033550">
    <property type="term" value="F:MAP kinase tyrosine phosphatase activity"/>
    <property type="evidence" value="ECO:0007669"/>
    <property type="project" value="TreeGrafter"/>
</dbReference>
<feature type="domain" description="Rhodanese" evidence="8">
    <location>
        <begin position="43"/>
        <end position="167"/>
    </location>
</feature>
<dbReference type="EMBL" id="JTDE01005061">
    <property type="protein sequence ID" value="KAF7251404.1"/>
    <property type="molecule type" value="Genomic_DNA"/>
</dbReference>
<comment type="similarity">
    <text evidence="1">Belongs to the protein-tyrosine phosphatase family. Non-receptor class dual specificity subfamily.</text>
</comment>
<dbReference type="PROSITE" id="PS50054">
    <property type="entry name" value="TYR_PHOSPHATASE_DUAL"/>
    <property type="match status" value="1"/>
</dbReference>
<evidence type="ECO:0000256" key="1">
    <source>
        <dbReference type="ARBA" id="ARBA00008601"/>
    </source>
</evidence>
<evidence type="ECO:0000313" key="10">
    <source>
        <dbReference type="Proteomes" id="UP000822476"/>
    </source>
</evidence>
<keyword evidence="4" id="KW-0904">Protein phosphatase</keyword>
<evidence type="ECO:0000256" key="5">
    <source>
        <dbReference type="SAM" id="MobiDB-lite"/>
    </source>
</evidence>
<dbReference type="GO" id="GO:0008330">
    <property type="term" value="F:protein tyrosine/threonine phosphatase activity"/>
    <property type="evidence" value="ECO:0007669"/>
    <property type="project" value="TreeGrafter"/>
</dbReference>